<evidence type="ECO:0000313" key="1">
    <source>
        <dbReference type="EMBL" id="GAA4333340.1"/>
    </source>
</evidence>
<name>A0ABP8H294_9BACT</name>
<comment type="caution">
    <text evidence="1">The sequence shown here is derived from an EMBL/GenBank/DDBJ whole genome shotgun (WGS) entry which is preliminary data.</text>
</comment>
<reference evidence="2" key="1">
    <citation type="journal article" date="2019" name="Int. J. Syst. Evol. Microbiol.">
        <title>The Global Catalogue of Microorganisms (GCM) 10K type strain sequencing project: providing services to taxonomists for standard genome sequencing and annotation.</title>
        <authorList>
            <consortium name="The Broad Institute Genomics Platform"/>
            <consortium name="The Broad Institute Genome Sequencing Center for Infectious Disease"/>
            <person name="Wu L."/>
            <person name="Ma J."/>
        </authorList>
    </citation>
    <scope>NUCLEOTIDE SEQUENCE [LARGE SCALE GENOMIC DNA]</scope>
    <source>
        <strain evidence="2">JCM 17919</strain>
    </source>
</reference>
<accession>A0ABP8H294</accession>
<organism evidence="1 2">
    <name type="scientific">Flaviaesturariibacter amylovorans</name>
    <dbReference type="NCBI Taxonomy" id="1084520"/>
    <lineage>
        <taxon>Bacteria</taxon>
        <taxon>Pseudomonadati</taxon>
        <taxon>Bacteroidota</taxon>
        <taxon>Chitinophagia</taxon>
        <taxon>Chitinophagales</taxon>
        <taxon>Chitinophagaceae</taxon>
        <taxon>Flaviaestuariibacter</taxon>
    </lineage>
</organism>
<keyword evidence="2" id="KW-1185">Reference proteome</keyword>
<sequence length="67" mass="7638">MIPAATSQNRPQLQACYDNATALLRQGLLDGQSWESLEPVRRQVTELEIALDLNHAPKRTLRIRRGR</sequence>
<proteinExistence type="predicted"/>
<evidence type="ECO:0000313" key="2">
    <source>
        <dbReference type="Proteomes" id="UP001501725"/>
    </source>
</evidence>
<gene>
    <name evidence="1" type="ORF">GCM10023184_26450</name>
</gene>
<protein>
    <submittedName>
        <fullName evidence="1">Uncharacterized protein</fullName>
    </submittedName>
</protein>
<dbReference type="EMBL" id="BAABGY010000007">
    <property type="protein sequence ID" value="GAA4333340.1"/>
    <property type="molecule type" value="Genomic_DNA"/>
</dbReference>
<dbReference type="Proteomes" id="UP001501725">
    <property type="component" value="Unassembled WGS sequence"/>
</dbReference>